<dbReference type="Proteomes" id="UP000283530">
    <property type="component" value="Unassembled WGS sequence"/>
</dbReference>
<gene>
    <name evidence="1" type="ORF">CKAN_00064500</name>
</gene>
<name>A0A443N1L8_9MAGN</name>
<reference evidence="1 2" key="1">
    <citation type="journal article" date="2019" name="Nat. Plants">
        <title>Stout camphor tree genome fills gaps in understanding of flowering plant genome evolution.</title>
        <authorList>
            <person name="Chaw S.M."/>
            <person name="Liu Y.C."/>
            <person name="Wu Y.W."/>
            <person name="Wang H.Y."/>
            <person name="Lin C.I."/>
            <person name="Wu C.S."/>
            <person name="Ke H.M."/>
            <person name="Chang L.Y."/>
            <person name="Hsu C.Y."/>
            <person name="Yang H.T."/>
            <person name="Sudianto E."/>
            <person name="Hsu M.H."/>
            <person name="Wu K.P."/>
            <person name="Wang L.N."/>
            <person name="Leebens-Mack J.H."/>
            <person name="Tsai I.J."/>
        </authorList>
    </citation>
    <scope>NUCLEOTIDE SEQUENCE [LARGE SCALE GENOMIC DNA]</scope>
    <source>
        <strain evidence="2">cv. Chaw 1501</strain>
        <tissue evidence="1">Young leaves</tissue>
    </source>
</reference>
<dbReference type="AlphaFoldDB" id="A0A443N1L8"/>
<comment type="caution">
    <text evidence="1">The sequence shown here is derived from an EMBL/GenBank/DDBJ whole genome shotgun (WGS) entry which is preliminary data.</text>
</comment>
<evidence type="ECO:0000313" key="2">
    <source>
        <dbReference type="Proteomes" id="UP000283530"/>
    </source>
</evidence>
<proteinExistence type="predicted"/>
<sequence length="121" mass="13704">MSSLISSQAMVLATAMAVSGTVILFLCKQKSFSATQLVLGKNPTSPSLNLRSCISSQEKRREKRKRRVHFADDAIEPIRREKEEIARVDGDRGVLPTMPANRMTLYNGILQDRLQRMQYSY</sequence>
<evidence type="ECO:0000313" key="1">
    <source>
        <dbReference type="EMBL" id="RWR72422.1"/>
    </source>
</evidence>
<accession>A0A443N1L8</accession>
<keyword evidence="2" id="KW-1185">Reference proteome</keyword>
<dbReference type="PANTHER" id="PTHR33564:SF11">
    <property type="entry name" value="OS06G0604600 PROTEIN"/>
    <property type="match status" value="1"/>
</dbReference>
<dbReference type="OrthoDB" id="695890at2759"/>
<dbReference type="EMBL" id="QPKB01000001">
    <property type="protein sequence ID" value="RWR72422.1"/>
    <property type="molecule type" value="Genomic_DNA"/>
</dbReference>
<organism evidence="1 2">
    <name type="scientific">Cinnamomum micranthum f. kanehirae</name>
    <dbReference type="NCBI Taxonomy" id="337451"/>
    <lineage>
        <taxon>Eukaryota</taxon>
        <taxon>Viridiplantae</taxon>
        <taxon>Streptophyta</taxon>
        <taxon>Embryophyta</taxon>
        <taxon>Tracheophyta</taxon>
        <taxon>Spermatophyta</taxon>
        <taxon>Magnoliopsida</taxon>
        <taxon>Magnoliidae</taxon>
        <taxon>Laurales</taxon>
        <taxon>Lauraceae</taxon>
        <taxon>Cinnamomum</taxon>
    </lineage>
</organism>
<dbReference type="PANTHER" id="PTHR33564">
    <property type="entry name" value="TRANSMEMBRANE PROTEIN"/>
    <property type="match status" value="1"/>
</dbReference>
<protein>
    <submittedName>
        <fullName evidence="1">Uncharacterized protein</fullName>
    </submittedName>
</protein>